<proteinExistence type="predicted"/>
<keyword evidence="1" id="KW-0597">Phosphoprotein</keyword>
<feature type="region of interest" description="Disordered" evidence="2">
    <location>
        <begin position="137"/>
        <end position="173"/>
    </location>
</feature>
<evidence type="ECO:0000256" key="2">
    <source>
        <dbReference type="SAM" id="MobiDB-lite"/>
    </source>
</evidence>
<evidence type="ECO:0000256" key="1">
    <source>
        <dbReference type="ARBA" id="ARBA00022553"/>
    </source>
</evidence>
<protein>
    <submittedName>
        <fullName evidence="4">FHA domain-containing protein</fullName>
    </submittedName>
</protein>
<dbReference type="InterPro" id="IPR008984">
    <property type="entry name" value="SMAD_FHA_dom_sf"/>
</dbReference>
<organism evidence="4 5">
    <name type="scientific">Agreia pratensis</name>
    <dbReference type="NCBI Taxonomy" id="150121"/>
    <lineage>
        <taxon>Bacteria</taxon>
        <taxon>Bacillati</taxon>
        <taxon>Actinomycetota</taxon>
        <taxon>Actinomycetes</taxon>
        <taxon>Micrococcales</taxon>
        <taxon>Microbacteriaceae</taxon>
        <taxon>Agreia</taxon>
    </lineage>
</organism>
<dbReference type="STRING" id="150121.SAMN06296010_1689"/>
<evidence type="ECO:0000313" key="5">
    <source>
        <dbReference type="Proteomes" id="UP000193244"/>
    </source>
</evidence>
<dbReference type="EMBL" id="FXAY01000002">
    <property type="protein sequence ID" value="SMG30297.1"/>
    <property type="molecule type" value="Genomic_DNA"/>
</dbReference>
<evidence type="ECO:0000313" key="4">
    <source>
        <dbReference type="EMBL" id="SMG30297.1"/>
    </source>
</evidence>
<dbReference type="SUPFAM" id="SSF49879">
    <property type="entry name" value="SMAD/FHA domain"/>
    <property type="match status" value="1"/>
</dbReference>
<dbReference type="PROSITE" id="PS50006">
    <property type="entry name" value="FHA_DOMAIN"/>
    <property type="match status" value="1"/>
</dbReference>
<dbReference type="CDD" id="cd00060">
    <property type="entry name" value="FHA"/>
    <property type="match status" value="1"/>
</dbReference>
<dbReference type="Pfam" id="PF00498">
    <property type="entry name" value="FHA"/>
    <property type="match status" value="1"/>
</dbReference>
<reference evidence="5" key="1">
    <citation type="submission" date="2017-04" db="EMBL/GenBank/DDBJ databases">
        <authorList>
            <person name="Varghese N."/>
            <person name="Submissions S."/>
        </authorList>
    </citation>
    <scope>NUCLEOTIDE SEQUENCE [LARGE SCALE GENOMIC DNA]</scope>
    <source>
        <strain evidence="5">VKM Ac-2510</strain>
    </source>
</reference>
<feature type="region of interest" description="Disordered" evidence="2">
    <location>
        <begin position="194"/>
        <end position="213"/>
    </location>
</feature>
<name>A0A1X7JQ78_9MICO</name>
<feature type="domain" description="FHA" evidence="3">
    <location>
        <begin position="235"/>
        <end position="291"/>
    </location>
</feature>
<dbReference type="Proteomes" id="UP000193244">
    <property type="component" value="Unassembled WGS sequence"/>
</dbReference>
<sequence length="339" mass="34606">MRVEWDAPVTLHIYPDVIDPKASQLRRSADGAVQLLLGADVSVLVRLQNAGAPVSAHIGQVVMGVTAIELDDAVDIDDDTVLHAGSIVAADDASVQPLTRTGNDVDDTIIGQPAIAGAAGSHADVDEQTILGQPAPLADVIDDPDASADTVIGPGRSRPESRPAPSAQVSTPAAVSAPLLPPALPAIPASAHVNAGASPTASRRTRIEPTRASDASGTFAVAFPDGRTVALDRAVYVGRAPKSPRITSGVVPELVAVPSPRREVSSTHVEIQQEGRAVVVRDLGSTNGTRVRAPGAAPSLLSPGASRVVATGTLLDLGDDVVLEIVERPSALPAQGGSW</sequence>
<gene>
    <name evidence="4" type="ORF">SAMN06296010_1689</name>
</gene>
<dbReference type="AlphaFoldDB" id="A0A1X7JQ78"/>
<keyword evidence="5" id="KW-1185">Reference proteome</keyword>
<accession>A0A1X7JQ78</accession>
<evidence type="ECO:0000259" key="3">
    <source>
        <dbReference type="PROSITE" id="PS50006"/>
    </source>
</evidence>
<dbReference type="InterPro" id="IPR000253">
    <property type="entry name" value="FHA_dom"/>
</dbReference>
<dbReference type="RefSeq" id="WP_244894699.1">
    <property type="nucleotide sequence ID" value="NZ_FXAY01000002.1"/>
</dbReference>
<dbReference type="Gene3D" id="2.60.200.20">
    <property type="match status" value="1"/>
</dbReference>